<keyword evidence="3" id="KW-0813">Transport</keyword>
<keyword evidence="5" id="KW-0862">Zinc</keyword>
<evidence type="ECO:0000256" key="4">
    <source>
        <dbReference type="ARBA" id="ARBA00022729"/>
    </source>
</evidence>
<evidence type="ECO:0000256" key="3">
    <source>
        <dbReference type="ARBA" id="ARBA00022448"/>
    </source>
</evidence>
<comment type="caution">
    <text evidence="6">The sequence shown here is derived from an EMBL/GenBank/DDBJ whole genome shotgun (WGS) entry which is preliminary data.</text>
</comment>
<dbReference type="GO" id="GO:0006829">
    <property type="term" value="P:zinc ion transport"/>
    <property type="evidence" value="ECO:0007669"/>
    <property type="project" value="UniProtKB-KW"/>
</dbReference>
<dbReference type="Pfam" id="PF01297">
    <property type="entry name" value="ZnuA"/>
    <property type="match status" value="1"/>
</dbReference>
<evidence type="ECO:0000256" key="5">
    <source>
        <dbReference type="ARBA" id="ARBA00022906"/>
    </source>
</evidence>
<protein>
    <recommendedName>
        <fullName evidence="2">High-affinity zinc uptake system protein ZnuA</fullName>
    </recommendedName>
</protein>
<accession>A0A2S4HDD0</accession>
<evidence type="ECO:0000313" key="6">
    <source>
        <dbReference type="EMBL" id="POP52006.1"/>
    </source>
</evidence>
<dbReference type="InterPro" id="IPR050492">
    <property type="entry name" value="Bact_metal-bind_prot9"/>
</dbReference>
<keyword evidence="5" id="KW-0406">Ion transport</keyword>
<evidence type="ECO:0000313" key="7">
    <source>
        <dbReference type="Proteomes" id="UP000237222"/>
    </source>
</evidence>
<keyword evidence="4" id="KW-0732">Signal</keyword>
<evidence type="ECO:0000256" key="1">
    <source>
        <dbReference type="ARBA" id="ARBA00011028"/>
    </source>
</evidence>
<dbReference type="PANTHER" id="PTHR42953">
    <property type="entry name" value="HIGH-AFFINITY ZINC UPTAKE SYSTEM PROTEIN ZNUA-RELATED"/>
    <property type="match status" value="1"/>
</dbReference>
<gene>
    <name evidence="6" type="ORF">C0068_13440</name>
</gene>
<dbReference type="AlphaFoldDB" id="A0A2S4HDD0"/>
<comment type="similarity">
    <text evidence="1">Belongs to the bacterial solute-binding protein 9 family.</text>
</comment>
<sequence length="292" mass="32663">MVLNNGEDQLKAVVWGVLTAWMLSNIAWADSSKPVVLSSIMPLQLIVQDVGGDAITAELLAPATVSPHDFQLRPSDAQRVHSADLVVWVGPVMETYLEKLLRKQDNAVALYPDLKHDEDPHLWMDAEEVQSIARRVARLLSDRLPSRGAYFHANAARFSTEFRQYDKQLREEIDRREVLPYLLLHDGFSRFERHYGLPAGEMVISGSDRLPGARHIVELRKRLQAGEFACVFREPQYAPAMLKALTVGLEIPVIEIDPLGAKILAGGKEGGADGFLELYRQLGQAFLACFDH</sequence>
<dbReference type="PANTHER" id="PTHR42953:SF3">
    <property type="entry name" value="HIGH-AFFINITY ZINC UPTAKE SYSTEM PROTEIN ZNUA"/>
    <property type="match status" value="1"/>
</dbReference>
<reference evidence="6" key="1">
    <citation type="submission" date="2018-01" db="EMBL/GenBank/DDBJ databases">
        <authorList>
            <person name="Yu X.-D."/>
        </authorList>
    </citation>
    <scope>NUCLEOTIDE SEQUENCE</scope>
    <source>
        <strain evidence="6">ZX-21</strain>
    </source>
</reference>
<dbReference type="GO" id="GO:0046872">
    <property type="term" value="F:metal ion binding"/>
    <property type="evidence" value="ECO:0007669"/>
    <property type="project" value="InterPro"/>
</dbReference>
<dbReference type="InterPro" id="IPR006127">
    <property type="entry name" value="ZnuA-like"/>
</dbReference>
<name>A0A2S4HDD0_9GAMM</name>
<organism evidence="6 7">
    <name type="scientific">Zhongshania marina</name>
    <dbReference type="NCBI Taxonomy" id="2304603"/>
    <lineage>
        <taxon>Bacteria</taxon>
        <taxon>Pseudomonadati</taxon>
        <taxon>Pseudomonadota</taxon>
        <taxon>Gammaproteobacteria</taxon>
        <taxon>Cellvibrionales</taxon>
        <taxon>Spongiibacteraceae</taxon>
        <taxon>Zhongshania</taxon>
    </lineage>
</organism>
<evidence type="ECO:0000256" key="2">
    <source>
        <dbReference type="ARBA" id="ARBA00015915"/>
    </source>
</evidence>
<dbReference type="SUPFAM" id="SSF53807">
    <property type="entry name" value="Helical backbone' metal receptor"/>
    <property type="match status" value="1"/>
</dbReference>
<keyword evidence="5" id="KW-0864">Zinc transport</keyword>
<dbReference type="EMBL" id="PQGG01000031">
    <property type="protein sequence ID" value="POP52006.1"/>
    <property type="molecule type" value="Genomic_DNA"/>
</dbReference>
<proteinExistence type="inferred from homology"/>
<dbReference type="Proteomes" id="UP000237222">
    <property type="component" value="Unassembled WGS sequence"/>
</dbReference>
<dbReference type="Gene3D" id="3.40.50.1980">
    <property type="entry name" value="Nitrogenase molybdenum iron protein domain"/>
    <property type="match status" value="2"/>
</dbReference>